<feature type="region of interest" description="Disordered" evidence="1">
    <location>
        <begin position="77"/>
        <end position="137"/>
    </location>
</feature>
<evidence type="ECO:0000313" key="2">
    <source>
        <dbReference type="EMBL" id="EJK45349.1"/>
    </source>
</evidence>
<gene>
    <name evidence="2" type="ORF">THAOC_36041</name>
</gene>
<sequence length="221" mass="23347">MKKRYLHSSNNRDLSSELLVDHKSKDAHHGGTAVVKLDATLGELSLLIKGVPAEVEGAVPEVTDELVSSSLDVLHDEELENTNESNDLGKSSSRDGVRSVDGGPAVGERVERVSGRVDASAEVDSGAGDDVSEEGKLGDTSVLDLDVSETVESLLVGVVKEAERIEESKRRLGSELTLERIELGGGLAGLGRGEGGGRADEGEGSNRLHDRLLRGSKKELC</sequence>
<organism evidence="2 3">
    <name type="scientific">Thalassiosira oceanica</name>
    <name type="common">Marine diatom</name>
    <dbReference type="NCBI Taxonomy" id="159749"/>
    <lineage>
        <taxon>Eukaryota</taxon>
        <taxon>Sar</taxon>
        <taxon>Stramenopiles</taxon>
        <taxon>Ochrophyta</taxon>
        <taxon>Bacillariophyta</taxon>
        <taxon>Coscinodiscophyceae</taxon>
        <taxon>Thalassiosirophycidae</taxon>
        <taxon>Thalassiosirales</taxon>
        <taxon>Thalassiosiraceae</taxon>
        <taxon>Thalassiosira</taxon>
    </lineage>
</organism>
<dbReference type="Proteomes" id="UP000266841">
    <property type="component" value="Unassembled WGS sequence"/>
</dbReference>
<proteinExistence type="predicted"/>
<evidence type="ECO:0000256" key="1">
    <source>
        <dbReference type="SAM" id="MobiDB-lite"/>
    </source>
</evidence>
<protein>
    <submittedName>
        <fullName evidence="2">Uncharacterized protein</fullName>
    </submittedName>
</protein>
<comment type="caution">
    <text evidence="2">The sequence shown here is derived from an EMBL/GenBank/DDBJ whole genome shotgun (WGS) entry which is preliminary data.</text>
</comment>
<accession>K0R2E8</accession>
<dbReference type="AlphaFoldDB" id="K0R2E8"/>
<feature type="region of interest" description="Disordered" evidence="1">
    <location>
        <begin position="186"/>
        <end position="221"/>
    </location>
</feature>
<name>K0R2E8_THAOC</name>
<evidence type="ECO:0000313" key="3">
    <source>
        <dbReference type="Proteomes" id="UP000266841"/>
    </source>
</evidence>
<reference evidence="2 3" key="1">
    <citation type="journal article" date="2012" name="Genome Biol.">
        <title>Genome and low-iron response of an oceanic diatom adapted to chronic iron limitation.</title>
        <authorList>
            <person name="Lommer M."/>
            <person name="Specht M."/>
            <person name="Roy A.S."/>
            <person name="Kraemer L."/>
            <person name="Andreson R."/>
            <person name="Gutowska M.A."/>
            <person name="Wolf J."/>
            <person name="Bergner S.V."/>
            <person name="Schilhabel M.B."/>
            <person name="Klostermeier U.C."/>
            <person name="Beiko R.G."/>
            <person name="Rosenstiel P."/>
            <person name="Hippler M."/>
            <person name="Laroche J."/>
        </authorList>
    </citation>
    <scope>NUCLEOTIDE SEQUENCE [LARGE SCALE GENOMIC DNA]</scope>
    <source>
        <strain evidence="2 3">CCMP1005</strain>
    </source>
</reference>
<dbReference type="OMA" id="MWNELRL"/>
<feature type="compositionally biased region" description="Polar residues" evidence="1">
    <location>
        <begin position="82"/>
        <end position="91"/>
    </location>
</feature>
<keyword evidence="3" id="KW-1185">Reference proteome</keyword>
<dbReference type="EMBL" id="AGNL01048588">
    <property type="protein sequence ID" value="EJK45349.1"/>
    <property type="molecule type" value="Genomic_DNA"/>
</dbReference>
<feature type="compositionally biased region" description="Basic and acidic residues" evidence="1">
    <location>
        <begin position="195"/>
        <end position="221"/>
    </location>
</feature>